<name>A0A4P6ZHQ5_9FLAO</name>
<feature type="transmembrane region" description="Helical" evidence="1">
    <location>
        <begin position="76"/>
        <end position="94"/>
    </location>
</feature>
<dbReference type="RefSeq" id="WP_133440672.1">
    <property type="nucleotide sequence ID" value="NZ_CP037954.1"/>
</dbReference>
<keyword evidence="1" id="KW-0472">Membrane</keyword>
<dbReference type="EMBL" id="CP037954">
    <property type="protein sequence ID" value="QBO59320.1"/>
    <property type="molecule type" value="Genomic_DNA"/>
</dbReference>
<sequence>MNDFMITAVAGTVGSTLTFYVSEHYKQGPVRSSALVSVAAGLFFYCFPHALNSYLTKNIPLILMGTSFIGMVSPKYYGSYFRLAAAGMLFSIIYSKKSLFFEGFGGALGALAFISLLTVISTFNLISRKFKVSRVYVRARRRFLNNRN</sequence>
<gene>
    <name evidence="2" type="ORF">NBC122_02516</name>
</gene>
<keyword evidence="1" id="KW-1133">Transmembrane helix</keyword>
<dbReference type="Proteomes" id="UP000294419">
    <property type="component" value="Chromosome"/>
</dbReference>
<proteinExistence type="predicted"/>
<keyword evidence="3" id="KW-1185">Reference proteome</keyword>
<dbReference type="OrthoDB" id="768533at2"/>
<keyword evidence="1" id="KW-0812">Transmembrane</keyword>
<accession>A0A4P6ZHQ5</accession>
<evidence type="ECO:0000313" key="3">
    <source>
        <dbReference type="Proteomes" id="UP000294419"/>
    </source>
</evidence>
<dbReference type="KEGG" id="csal:NBC122_02516"/>
<organism evidence="2 3">
    <name type="scientific">Chryseobacterium salivictor</name>
    <dbReference type="NCBI Taxonomy" id="2547600"/>
    <lineage>
        <taxon>Bacteria</taxon>
        <taxon>Pseudomonadati</taxon>
        <taxon>Bacteroidota</taxon>
        <taxon>Flavobacteriia</taxon>
        <taxon>Flavobacteriales</taxon>
        <taxon>Weeksellaceae</taxon>
        <taxon>Chryseobacterium group</taxon>
        <taxon>Chryseobacterium</taxon>
    </lineage>
</organism>
<feature type="transmembrane region" description="Helical" evidence="1">
    <location>
        <begin position="34"/>
        <end position="55"/>
    </location>
</feature>
<dbReference type="AlphaFoldDB" id="A0A4P6ZHQ5"/>
<protein>
    <submittedName>
        <fullName evidence="2">Uncharacterized protein</fullName>
    </submittedName>
</protein>
<evidence type="ECO:0000256" key="1">
    <source>
        <dbReference type="SAM" id="Phobius"/>
    </source>
</evidence>
<feature type="transmembrane region" description="Helical" evidence="1">
    <location>
        <begin position="106"/>
        <end position="126"/>
    </location>
</feature>
<reference evidence="2 3" key="1">
    <citation type="submission" date="2019-03" db="EMBL/GenBank/DDBJ databases">
        <authorList>
            <person name="Kim H."/>
            <person name="Yu S.-M."/>
        </authorList>
    </citation>
    <scope>NUCLEOTIDE SEQUENCE [LARGE SCALE GENOMIC DNA]</scope>
    <source>
        <strain evidence="2 3">NBC122</strain>
    </source>
</reference>
<evidence type="ECO:0000313" key="2">
    <source>
        <dbReference type="EMBL" id="QBO59320.1"/>
    </source>
</evidence>